<reference evidence="1 2" key="1">
    <citation type="journal article" date="2016" name="Proc. Natl. Acad. Sci. U.S.A.">
        <title>Lipid metabolic changes in an early divergent fungus govern the establishment of a mutualistic symbiosis with endobacteria.</title>
        <authorList>
            <person name="Lastovetsky O.A."/>
            <person name="Gaspar M.L."/>
            <person name="Mondo S.J."/>
            <person name="LaButti K.M."/>
            <person name="Sandor L."/>
            <person name="Grigoriev I.V."/>
            <person name="Henry S.A."/>
            <person name="Pawlowska T.E."/>
        </authorList>
    </citation>
    <scope>NUCLEOTIDE SEQUENCE [LARGE SCALE GENOMIC DNA]</scope>
    <source>
        <strain evidence="1 2">ATCC 11559</strain>
    </source>
</reference>
<accession>A0A1X0RN19</accession>
<proteinExistence type="predicted"/>
<gene>
    <name evidence="1" type="ORF">BCV71DRAFT_268305</name>
</gene>
<dbReference type="EMBL" id="KV921534">
    <property type="protein sequence ID" value="ORE13473.1"/>
    <property type="molecule type" value="Genomic_DNA"/>
</dbReference>
<protein>
    <submittedName>
        <fullName evidence="1">Uncharacterized protein</fullName>
    </submittedName>
</protein>
<name>A0A1X0RN19_RHIZD</name>
<dbReference type="AlphaFoldDB" id="A0A1X0RN19"/>
<evidence type="ECO:0000313" key="1">
    <source>
        <dbReference type="EMBL" id="ORE13473.1"/>
    </source>
</evidence>
<dbReference type="Proteomes" id="UP000242381">
    <property type="component" value="Unassembled WGS sequence"/>
</dbReference>
<sequence>MIPEDPVPFCYILILSRHGHQEIEVCVAEAADDDKLINDHSKLLRKGKDILDRPLETVMENGTVDEGKNLFIQLGVTHFQLFSIYLDDEADVYNCNPPITPAPPYIGCFNSSLRTNFDCSVATAMRAFQIGHVHSPTAGVTR</sequence>
<organism evidence="1 2">
    <name type="scientific">Rhizopus microsporus</name>
    <dbReference type="NCBI Taxonomy" id="58291"/>
    <lineage>
        <taxon>Eukaryota</taxon>
        <taxon>Fungi</taxon>
        <taxon>Fungi incertae sedis</taxon>
        <taxon>Mucoromycota</taxon>
        <taxon>Mucoromycotina</taxon>
        <taxon>Mucoromycetes</taxon>
        <taxon>Mucorales</taxon>
        <taxon>Mucorineae</taxon>
        <taxon>Rhizopodaceae</taxon>
        <taxon>Rhizopus</taxon>
    </lineage>
</organism>
<evidence type="ECO:0000313" key="2">
    <source>
        <dbReference type="Proteomes" id="UP000242381"/>
    </source>
</evidence>